<dbReference type="InterPro" id="IPR039930">
    <property type="entry name" value="RALGAPB"/>
</dbReference>
<dbReference type="PANTHER" id="PTHR21344">
    <property type="entry name" value="RAL GTPASE-ACTIVATING PROTEIN SUBUNIT BETA"/>
    <property type="match status" value="1"/>
</dbReference>
<accession>A0A0N5B3N8</accession>
<dbReference type="GO" id="GO:0005096">
    <property type="term" value="F:GTPase activator activity"/>
    <property type="evidence" value="ECO:0007669"/>
    <property type="project" value="UniProtKB-KW"/>
</dbReference>
<name>A0A0N5B3N8_STREA</name>
<dbReference type="GO" id="GO:0051056">
    <property type="term" value="P:regulation of small GTPase mediated signal transduction"/>
    <property type="evidence" value="ECO:0007669"/>
    <property type="project" value="InterPro"/>
</dbReference>
<feature type="compositionally biased region" description="Polar residues" evidence="2">
    <location>
        <begin position="587"/>
        <end position="600"/>
    </location>
</feature>
<evidence type="ECO:0000313" key="4">
    <source>
        <dbReference type="Proteomes" id="UP000046392"/>
    </source>
</evidence>
<dbReference type="Gene3D" id="3.40.50.11210">
    <property type="entry name" value="Rap/Ran-GAP"/>
    <property type="match status" value="1"/>
</dbReference>
<dbReference type="Proteomes" id="UP000046392">
    <property type="component" value="Unplaced"/>
</dbReference>
<sequence length="1571" mass="178012">MYEDCSILEFTPCQRSILEIFSRETSPKVASVLIRQLSTGNISLENESHLEWAMQAVNYAFTLRFDSNEEAETTSFAVKVYLNWASSMKNNMEKNIPEPFLLHRKKYFIQILEAFRKLFYPDNTLTDAQKIKLLDNQGEILKSLQDICKDSGEEYKDHVWENVLYFFLHCANQMCKSPCFENEYYFAMIKSTIEALFDGWIIAATQDYIPSMAYWKTFTQLSRQFTHHIQLAEIWGNKLLSLSNIIYKTKIMTMKGRHIKLPLSGEINEMEDNIFIQNWFRFLNILGAPSVLHESADYVSNQQFYFTNKDVDSDFSVILSFANNQQLLSFFITACTLSFIVDIFYGDKLEEMGAVFPGRVEEDEFLEMELSNHSKKALMRSSHSVDGYSDKNYPNDTGIDISSSLTNNLLLSQKQKMSAPIVTNGKIPQQPTTSVPITSKNRHYSNLMSSTLSHSRSDPTKYVYNILKVNKMIHREMNSYNDNDGHLKRVNVNMTVKMLDSFMDSLLFFAVTPTDINTERGNSVENIHIGKRNTNIDALSAQKLNTANQPISKYENNFKDTEEKILNLNSSDSNNISSIMSTTTSIPENSNNQGMSQKPFSSTTSRSSSSNEILNRTQGVGAQIDTSIYPRSPTSTQSNEYDELSPHHPSEVFITSICAGKSMALASLCKIVTSKLSTEYIPDYQLAKFYAAIHDALVERDRLVLCTLLHNTTNLYNLGLPGVEILLPNYIKAIDIIMIESMKLQLHPSISQTEMRYSCLKALGCLISWPTIFGDQTIIPAGANPFLKCNSQNNLVNNISIYDGLKGSILKILIHALRNENDSNNLCFVLSLCSIFYEECSAFDLQAQKEKTPSSGSVKSKDDSIDNNDEIDPDEFDEEKMFCRSAVRGIVSAVCDNICKPQWSSDKNVSIAAIECINAIPSLHVSIIFDKKDISTASLIVTSLCRFIDNQLMKPPMFHSKDLHSTVVAAYNSLNVWLCAAPALMETEMCLNKVAKTIELGLTGGKNLNVENYNPASQRVRDAADCLLQHVFSSVSSSQQDGLVDERRLLLKYGPSFIDTTKFKHFLINHSTLMSIHEAFHLSSYVSIFIVIRTPTKVAHSYYLQLEPKSKSTIDKNVESEKVRYTASDTSKLSNISQESIDNDSNSSSLGNLVHLTMNKMAIDSTTKTENQLAKRGSMASEIKQFAFPPDFWQPLCRLDEVNSDLVHTPFTEKKIEELKQIRECLNKGQSPIGDRSINNKWISEESPKNDNGYDDKVTVNSISTFLYEMGFLSEQSYNVDFIQLDSGQCDQFYNDLHVMVDKSPVRIPQTVNIYYVKQDQQSINDILNNSLNIPNLDGDFIYMLSDLGDGIQTKSHPFWTGDWNTAYSADRKPINYGNPSTNYCLDGSEYALYWSDNMMEFAFTLPSVKSYKISKNTKNPLVQKNNLNTSGTKKLTYTELKVLIIWLEKLEDIDNFPLSELSNDPSATTSNFIAIFLIKVEEDLIEVRIRTSNIKTGKVGPLLDGVSVSKYSLASLLRNTVFNVTRRNIIEFDNYQSLILKRKLAIQDFAKKYSLGMTYQEFLNRILTNV</sequence>
<dbReference type="WBParaSite" id="SPAL_0000069100.1">
    <property type="protein sequence ID" value="SPAL_0000069100.1"/>
    <property type="gene ID" value="SPAL_0000069100"/>
</dbReference>
<evidence type="ECO:0000259" key="3">
    <source>
        <dbReference type="PROSITE" id="PS50085"/>
    </source>
</evidence>
<dbReference type="SUPFAM" id="SSF111347">
    <property type="entry name" value="Rap/Ran-GAP"/>
    <property type="match status" value="1"/>
</dbReference>
<dbReference type="InterPro" id="IPR035974">
    <property type="entry name" value="Rap/Ran-GAP_sf"/>
</dbReference>
<evidence type="ECO:0000256" key="1">
    <source>
        <dbReference type="ARBA" id="ARBA00022468"/>
    </source>
</evidence>
<feature type="region of interest" description="Disordered" evidence="2">
    <location>
        <begin position="624"/>
        <end position="644"/>
    </location>
</feature>
<evidence type="ECO:0000256" key="2">
    <source>
        <dbReference type="SAM" id="MobiDB-lite"/>
    </source>
</evidence>
<feature type="compositionally biased region" description="Low complexity" evidence="2">
    <location>
        <begin position="576"/>
        <end position="586"/>
    </location>
</feature>
<dbReference type="PROSITE" id="PS50085">
    <property type="entry name" value="RAPGAP"/>
    <property type="match status" value="1"/>
</dbReference>
<proteinExistence type="predicted"/>
<organism evidence="4 5">
    <name type="scientific">Strongyloides papillosus</name>
    <name type="common">Intestinal threadworm</name>
    <dbReference type="NCBI Taxonomy" id="174720"/>
    <lineage>
        <taxon>Eukaryota</taxon>
        <taxon>Metazoa</taxon>
        <taxon>Ecdysozoa</taxon>
        <taxon>Nematoda</taxon>
        <taxon>Chromadorea</taxon>
        <taxon>Rhabditida</taxon>
        <taxon>Tylenchina</taxon>
        <taxon>Panagrolaimomorpha</taxon>
        <taxon>Strongyloidoidea</taxon>
        <taxon>Strongyloididae</taxon>
        <taxon>Strongyloides</taxon>
    </lineage>
</organism>
<dbReference type="STRING" id="174720.A0A0N5B3N8"/>
<keyword evidence="1" id="KW-0343">GTPase activation</keyword>
<reference evidence="5" key="1">
    <citation type="submission" date="2017-02" db="UniProtKB">
        <authorList>
            <consortium name="WormBaseParasite"/>
        </authorList>
    </citation>
    <scope>IDENTIFICATION</scope>
</reference>
<protein>
    <submittedName>
        <fullName evidence="5">Rap-GAP domain-containing protein</fullName>
    </submittedName>
</protein>
<feature type="region of interest" description="Disordered" evidence="2">
    <location>
        <begin position="576"/>
        <end position="611"/>
    </location>
</feature>
<dbReference type="InterPro" id="IPR046859">
    <property type="entry name" value="RGPA/RALGAPB_N"/>
</dbReference>
<feature type="domain" description="Rap-GAP" evidence="3">
    <location>
        <begin position="1298"/>
        <end position="1550"/>
    </location>
</feature>
<dbReference type="Pfam" id="PF20412">
    <property type="entry name" value="RALGAPB_N"/>
    <property type="match status" value="1"/>
</dbReference>
<evidence type="ECO:0000313" key="5">
    <source>
        <dbReference type="WBParaSite" id="SPAL_0000069100.1"/>
    </source>
</evidence>
<feature type="compositionally biased region" description="Low complexity" evidence="2">
    <location>
        <begin position="601"/>
        <end position="610"/>
    </location>
</feature>
<dbReference type="PANTHER" id="PTHR21344:SF1">
    <property type="entry name" value="RAL GTPASE-ACTIVATING PROTEIN SUBUNIT BETA"/>
    <property type="match status" value="1"/>
</dbReference>
<keyword evidence="4" id="KW-1185">Reference proteome</keyword>
<dbReference type="InterPro" id="IPR000331">
    <property type="entry name" value="Rap/Ran_GAP_dom"/>
</dbReference>